<proteinExistence type="predicted"/>
<gene>
    <name evidence="1" type="ORF">NDU88_004704</name>
</gene>
<dbReference type="EMBL" id="JANPWB010000010">
    <property type="protein sequence ID" value="KAJ1138317.1"/>
    <property type="molecule type" value="Genomic_DNA"/>
</dbReference>
<organism evidence="1 2">
    <name type="scientific">Pleurodeles waltl</name>
    <name type="common">Iberian ribbed newt</name>
    <dbReference type="NCBI Taxonomy" id="8319"/>
    <lineage>
        <taxon>Eukaryota</taxon>
        <taxon>Metazoa</taxon>
        <taxon>Chordata</taxon>
        <taxon>Craniata</taxon>
        <taxon>Vertebrata</taxon>
        <taxon>Euteleostomi</taxon>
        <taxon>Amphibia</taxon>
        <taxon>Batrachia</taxon>
        <taxon>Caudata</taxon>
        <taxon>Salamandroidea</taxon>
        <taxon>Salamandridae</taxon>
        <taxon>Pleurodelinae</taxon>
        <taxon>Pleurodeles</taxon>
    </lineage>
</organism>
<comment type="caution">
    <text evidence="1">The sequence shown here is derived from an EMBL/GenBank/DDBJ whole genome shotgun (WGS) entry which is preliminary data.</text>
</comment>
<dbReference type="Gene3D" id="3.30.250.20">
    <property type="entry name" value="L1 transposable element, C-terminal domain"/>
    <property type="match status" value="1"/>
</dbReference>
<dbReference type="AlphaFoldDB" id="A0AAV7QGB1"/>
<accession>A0AAV7QGB1</accession>
<dbReference type="InterPro" id="IPR042566">
    <property type="entry name" value="L1_C"/>
</dbReference>
<evidence type="ECO:0000313" key="2">
    <source>
        <dbReference type="Proteomes" id="UP001066276"/>
    </source>
</evidence>
<keyword evidence="2" id="KW-1185">Reference proteome</keyword>
<sequence length="92" mass="10461">MQCSALRGRSKRYNIRGKDLEFFPDFTVAVQMVRHEFTAVKKKLQKTGLRYATLYPARLWVDLPDGMKVFTAPHAAMEHIKKLGLGHGASLD</sequence>
<evidence type="ECO:0000313" key="1">
    <source>
        <dbReference type="EMBL" id="KAJ1138317.1"/>
    </source>
</evidence>
<dbReference type="Proteomes" id="UP001066276">
    <property type="component" value="Chromosome 6"/>
</dbReference>
<name>A0AAV7QGB1_PLEWA</name>
<protein>
    <submittedName>
        <fullName evidence="1">Uncharacterized protein</fullName>
    </submittedName>
</protein>
<reference evidence="1" key="1">
    <citation type="journal article" date="2022" name="bioRxiv">
        <title>Sequencing and chromosome-scale assembly of the giantPleurodeles waltlgenome.</title>
        <authorList>
            <person name="Brown T."/>
            <person name="Elewa A."/>
            <person name="Iarovenko S."/>
            <person name="Subramanian E."/>
            <person name="Araus A.J."/>
            <person name="Petzold A."/>
            <person name="Susuki M."/>
            <person name="Suzuki K.-i.T."/>
            <person name="Hayashi T."/>
            <person name="Toyoda A."/>
            <person name="Oliveira C."/>
            <person name="Osipova E."/>
            <person name="Leigh N.D."/>
            <person name="Simon A."/>
            <person name="Yun M.H."/>
        </authorList>
    </citation>
    <scope>NUCLEOTIDE SEQUENCE</scope>
    <source>
        <strain evidence="1">20211129_DDA</strain>
        <tissue evidence="1">Liver</tissue>
    </source>
</reference>